<accession>A0ABQ6H7R2</accession>
<protein>
    <submittedName>
        <fullName evidence="2">Uncharacterized protein</fullName>
    </submittedName>
</protein>
<dbReference type="EMBL" id="BSSU01000011">
    <property type="protein sequence ID" value="GLX82906.1"/>
    <property type="molecule type" value="Genomic_DNA"/>
</dbReference>
<name>A0ABQ6H7R2_9GAMM</name>
<reference evidence="2 3" key="1">
    <citation type="submission" date="2023-03" db="EMBL/GenBank/DDBJ databases">
        <title>Draft genome sequence of Thalassotalea eurytherma JCM 18482T.</title>
        <authorList>
            <person name="Sawabe T."/>
        </authorList>
    </citation>
    <scope>NUCLEOTIDE SEQUENCE [LARGE SCALE GENOMIC DNA]</scope>
    <source>
        <strain evidence="2 3">JCM 18482</strain>
    </source>
</reference>
<evidence type="ECO:0000313" key="3">
    <source>
        <dbReference type="Proteomes" id="UP001157133"/>
    </source>
</evidence>
<evidence type="ECO:0000256" key="1">
    <source>
        <dbReference type="SAM" id="Phobius"/>
    </source>
</evidence>
<keyword evidence="3" id="KW-1185">Reference proteome</keyword>
<evidence type="ECO:0000313" key="2">
    <source>
        <dbReference type="EMBL" id="GLX82906.1"/>
    </source>
</evidence>
<dbReference type="Proteomes" id="UP001157133">
    <property type="component" value="Unassembled WGS sequence"/>
</dbReference>
<organism evidence="2 3">
    <name type="scientific">Thalassotalea eurytherma</name>
    <dbReference type="NCBI Taxonomy" id="1144278"/>
    <lineage>
        <taxon>Bacteria</taxon>
        <taxon>Pseudomonadati</taxon>
        <taxon>Pseudomonadota</taxon>
        <taxon>Gammaproteobacteria</taxon>
        <taxon>Alteromonadales</taxon>
        <taxon>Colwelliaceae</taxon>
        <taxon>Thalassotalea</taxon>
    </lineage>
</organism>
<sequence length="32" mass="3550">MQTNVKKQVLRKAFIGLLFLEAGFLLSANLVS</sequence>
<keyword evidence="1" id="KW-1133">Transmembrane helix</keyword>
<keyword evidence="1" id="KW-0812">Transmembrane</keyword>
<feature type="transmembrane region" description="Helical" evidence="1">
    <location>
        <begin position="12"/>
        <end position="31"/>
    </location>
</feature>
<proteinExistence type="predicted"/>
<gene>
    <name evidence="2" type="ORF">theurythT_23580</name>
</gene>
<keyword evidence="1" id="KW-0472">Membrane</keyword>
<comment type="caution">
    <text evidence="2">The sequence shown here is derived from an EMBL/GenBank/DDBJ whole genome shotgun (WGS) entry which is preliminary data.</text>
</comment>